<dbReference type="RefSeq" id="WP_233699275.1">
    <property type="nucleotide sequence ID" value="NZ_JAJNBZ010000046.1"/>
</dbReference>
<accession>A0ABS8YS93</accession>
<evidence type="ECO:0000313" key="1">
    <source>
        <dbReference type="EMBL" id="MCE5173303.1"/>
    </source>
</evidence>
<sequence>MLLPRKPVCKERLSDDELERFVRCRRCYFRKCRNSHESSWINAAQASVNKIVHAYYARAPEIRTPASVIHDVDRYWTQEWERFQSEQHYVLIKRSVSYNLSEYLTSESSGQSLLLLGETLTVQAAELGATLSMTLQMAECSDASFVVRKYVIADEPQVFKAFIHLAIVFAHEAFHRLPEKIEVCSLLNGAAYTVHPQAEHYRSSVDFLRLMLGVMSEGPLSSNLYH</sequence>
<comment type="caution">
    <text evidence="1">The sequence shown here is derived from an EMBL/GenBank/DDBJ whole genome shotgun (WGS) entry which is preliminary data.</text>
</comment>
<name>A0ABS8YS93_9BACL</name>
<gene>
    <name evidence="1" type="ORF">LQV63_29030</name>
</gene>
<dbReference type="EMBL" id="JAJNBZ010000046">
    <property type="protein sequence ID" value="MCE5173303.1"/>
    <property type="molecule type" value="Genomic_DNA"/>
</dbReference>
<proteinExistence type="predicted"/>
<organism evidence="1 2">
    <name type="scientific">Paenibacillus profundus</name>
    <dbReference type="NCBI Taxonomy" id="1173085"/>
    <lineage>
        <taxon>Bacteria</taxon>
        <taxon>Bacillati</taxon>
        <taxon>Bacillota</taxon>
        <taxon>Bacilli</taxon>
        <taxon>Bacillales</taxon>
        <taxon>Paenibacillaceae</taxon>
        <taxon>Paenibacillus</taxon>
    </lineage>
</organism>
<protein>
    <submittedName>
        <fullName evidence="1">Cobyrinic acid a,c-diamide synthase</fullName>
    </submittedName>
</protein>
<keyword evidence="2" id="KW-1185">Reference proteome</keyword>
<reference evidence="1 2" key="1">
    <citation type="submission" date="2021-11" db="EMBL/GenBank/DDBJ databases">
        <title>Draft genome sequence of Paenibacillus profundus YoMME, a new Gram-positive bacteria with exoelectrogenic properties.</title>
        <authorList>
            <person name="Hubenova Y."/>
            <person name="Hubenova E."/>
            <person name="Manasiev Y."/>
            <person name="Peykov S."/>
            <person name="Mitov M."/>
        </authorList>
    </citation>
    <scope>NUCLEOTIDE SEQUENCE [LARGE SCALE GENOMIC DNA]</scope>
    <source>
        <strain evidence="1 2">YoMME</strain>
    </source>
</reference>
<evidence type="ECO:0000313" key="2">
    <source>
        <dbReference type="Proteomes" id="UP001199916"/>
    </source>
</evidence>
<dbReference type="Proteomes" id="UP001199916">
    <property type="component" value="Unassembled WGS sequence"/>
</dbReference>